<gene>
    <name evidence="2" type="ORF">BCR33DRAFT_797694</name>
</gene>
<dbReference type="AlphaFoldDB" id="A0A1Y2AI55"/>
<reference evidence="2 3" key="1">
    <citation type="submission" date="2016-07" db="EMBL/GenBank/DDBJ databases">
        <title>Pervasive Adenine N6-methylation of Active Genes in Fungi.</title>
        <authorList>
            <consortium name="DOE Joint Genome Institute"/>
            <person name="Mondo S.J."/>
            <person name="Dannebaum R.O."/>
            <person name="Kuo R.C."/>
            <person name="Labutti K."/>
            <person name="Haridas S."/>
            <person name="Kuo A."/>
            <person name="Salamov A."/>
            <person name="Ahrendt S.R."/>
            <person name="Lipzen A."/>
            <person name="Sullivan W."/>
            <person name="Andreopoulos W.B."/>
            <person name="Clum A."/>
            <person name="Lindquist E."/>
            <person name="Daum C."/>
            <person name="Ramamoorthy G.K."/>
            <person name="Gryganskyi A."/>
            <person name="Culley D."/>
            <person name="Magnuson J.K."/>
            <person name="James T.Y."/>
            <person name="O'Malley M.A."/>
            <person name="Stajich J.E."/>
            <person name="Spatafora J.W."/>
            <person name="Visel A."/>
            <person name="Grigoriev I.V."/>
        </authorList>
    </citation>
    <scope>NUCLEOTIDE SEQUENCE [LARGE SCALE GENOMIC DNA]</scope>
    <source>
        <strain evidence="2 3">JEL800</strain>
    </source>
</reference>
<accession>A0A1Y2AI55</accession>
<evidence type="ECO:0000313" key="2">
    <source>
        <dbReference type="EMBL" id="ORY21635.1"/>
    </source>
</evidence>
<organism evidence="2 3">
    <name type="scientific">Rhizoclosmatium globosum</name>
    <dbReference type="NCBI Taxonomy" id="329046"/>
    <lineage>
        <taxon>Eukaryota</taxon>
        <taxon>Fungi</taxon>
        <taxon>Fungi incertae sedis</taxon>
        <taxon>Chytridiomycota</taxon>
        <taxon>Chytridiomycota incertae sedis</taxon>
        <taxon>Chytridiomycetes</taxon>
        <taxon>Chytridiales</taxon>
        <taxon>Chytriomycetaceae</taxon>
        <taxon>Rhizoclosmatium</taxon>
    </lineage>
</organism>
<comment type="caution">
    <text evidence="2">The sequence shown here is derived from an EMBL/GenBank/DDBJ whole genome shotgun (WGS) entry which is preliminary data.</text>
</comment>
<feature type="region of interest" description="Disordered" evidence="1">
    <location>
        <begin position="58"/>
        <end position="88"/>
    </location>
</feature>
<dbReference type="Proteomes" id="UP000193642">
    <property type="component" value="Unassembled WGS sequence"/>
</dbReference>
<evidence type="ECO:0000313" key="3">
    <source>
        <dbReference type="Proteomes" id="UP000193642"/>
    </source>
</evidence>
<proteinExistence type="predicted"/>
<feature type="compositionally biased region" description="Polar residues" evidence="1">
    <location>
        <begin position="58"/>
        <end position="86"/>
    </location>
</feature>
<evidence type="ECO:0000256" key="1">
    <source>
        <dbReference type="SAM" id="MobiDB-lite"/>
    </source>
</evidence>
<dbReference type="EMBL" id="MCGO01000199">
    <property type="protein sequence ID" value="ORY21635.1"/>
    <property type="molecule type" value="Genomic_DNA"/>
</dbReference>
<keyword evidence="3" id="KW-1185">Reference proteome</keyword>
<sequence length="133" mass="14438">MVLKLQSYVISDVVVICNHTISLNALSCSSRSITNLEEFESDEEVPLVSKRAKLSGQVGSTTVDTPAANQSVGPFESEQANPSIQTESEHALISTKMAQRYPQMVKLIALIQVLTVSTAAVEHSFSKMKLIKS</sequence>
<name>A0A1Y2AI55_9FUNG</name>
<protein>
    <submittedName>
        <fullName evidence="2">Uncharacterized protein</fullName>
    </submittedName>
</protein>